<dbReference type="AlphaFoldDB" id="A0A645IBG4"/>
<organism evidence="2">
    <name type="scientific">bioreactor metagenome</name>
    <dbReference type="NCBI Taxonomy" id="1076179"/>
    <lineage>
        <taxon>unclassified sequences</taxon>
        <taxon>metagenomes</taxon>
        <taxon>ecological metagenomes</taxon>
    </lineage>
</organism>
<accession>A0A645IBG4</accession>
<feature type="region of interest" description="Disordered" evidence="1">
    <location>
        <begin position="46"/>
        <end position="87"/>
    </location>
</feature>
<protein>
    <submittedName>
        <fullName evidence="2">Uncharacterized protein</fullName>
    </submittedName>
</protein>
<reference evidence="2" key="1">
    <citation type="submission" date="2019-08" db="EMBL/GenBank/DDBJ databases">
        <authorList>
            <person name="Kucharzyk K."/>
            <person name="Murdoch R.W."/>
            <person name="Higgins S."/>
            <person name="Loffler F."/>
        </authorList>
    </citation>
    <scope>NUCLEOTIDE SEQUENCE</scope>
</reference>
<gene>
    <name evidence="2" type="ORF">SDC9_195777</name>
</gene>
<name>A0A645IBG4_9ZZZZ</name>
<comment type="caution">
    <text evidence="2">The sequence shown here is derived from an EMBL/GenBank/DDBJ whole genome shotgun (WGS) entry which is preliminary data.</text>
</comment>
<proteinExistence type="predicted"/>
<feature type="compositionally biased region" description="Basic residues" evidence="1">
    <location>
        <begin position="1"/>
        <end position="18"/>
    </location>
</feature>
<sequence length="87" mass="10043">MFFFRNRARERHQHRRRGKGCDPHADNCACDEKAEYDMARFVSREPQNHHGDAFSEPALCDGGGEREYADEEQHGVVAKAELDHVDE</sequence>
<dbReference type="EMBL" id="VSSQ01110235">
    <property type="protein sequence ID" value="MPN48172.1"/>
    <property type="molecule type" value="Genomic_DNA"/>
</dbReference>
<evidence type="ECO:0000256" key="1">
    <source>
        <dbReference type="SAM" id="MobiDB-lite"/>
    </source>
</evidence>
<feature type="region of interest" description="Disordered" evidence="1">
    <location>
        <begin position="1"/>
        <end position="24"/>
    </location>
</feature>
<evidence type="ECO:0000313" key="2">
    <source>
        <dbReference type="EMBL" id="MPN48172.1"/>
    </source>
</evidence>
<feature type="compositionally biased region" description="Basic and acidic residues" evidence="1">
    <location>
        <begin position="63"/>
        <end position="87"/>
    </location>
</feature>